<proteinExistence type="predicted"/>
<protein>
    <recommendedName>
        <fullName evidence="4">DUF4129 domain-containing protein</fullName>
    </recommendedName>
</protein>
<accession>A0ABV9SLW5</accession>
<keyword evidence="1" id="KW-1133">Transmembrane helix</keyword>
<keyword evidence="1" id="KW-0472">Membrane</keyword>
<keyword evidence="3" id="KW-1185">Reference proteome</keyword>
<evidence type="ECO:0000313" key="3">
    <source>
        <dbReference type="Proteomes" id="UP001595858"/>
    </source>
</evidence>
<dbReference type="EMBL" id="JBHSIY010000006">
    <property type="protein sequence ID" value="MFC4866866.1"/>
    <property type="molecule type" value="Genomic_DNA"/>
</dbReference>
<dbReference type="Proteomes" id="UP001595858">
    <property type="component" value="Unassembled WGS sequence"/>
</dbReference>
<keyword evidence="1" id="KW-0812">Transmembrane</keyword>
<evidence type="ECO:0008006" key="4">
    <source>
        <dbReference type="Google" id="ProtNLM"/>
    </source>
</evidence>
<sequence length="236" mass="26255">MDSVLPFLVMIAVVAVIAVFALLAFVLRRILRSRKAAQWSDWARENGWEYAEDRPDMIGILATALNPQRYKVQHVLSRTYRGRWVFTYEHLERVPHRSDGSHGTRYRRAVAVTLPAPAPKLGIGPETGAISMEDVLDLAGSSILEMGRPSFDAACRVTAADEDFARAVLTPEVMDRLIARHEHGRPPVRFNGHYLAAAEEGRLQPDEALRVADELIDLLEAVPGQVWHGGAARTDT</sequence>
<organism evidence="2 3">
    <name type="scientific">Streptomonospora arabica</name>
    <dbReference type="NCBI Taxonomy" id="412417"/>
    <lineage>
        <taxon>Bacteria</taxon>
        <taxon>Bacillati</taxon>
        <taxon>Actinomycetota</taxon>
        <taxon>Actinomycetes</taxon>
        <taxon>Streptosporangiales</taxon>
        <taxon>Nocardiopsidaceae</taxon>
        <taxon>Streptomonospora</taxon>
    </lineage>
</organism>
<reference evidence="3" key="1">
    <citation type="journal article" date="2019" name="Int. J. Syst. Evol. Microbiol.">
        <title>The Global Catalogue of Microorganisms (GCM) 10K type strain sequencing project: providing services to taxonomists for standard genome sequencing and annotation.</title>
        <authorList>
            <consortium name="The Broad Institute Genomics Platform"/>
            <consortium name="The Broad Institute Genome Sequencing Center for Infectious Disease"/>
            <person name="Wu L."/>
            <person name="Ma J."/>
        </authorList>
    </citation>
    <scope>NUCLEOTIDE SEQUENCE [LARGE SCALE GENOMIC DNA]</scope>
    <source>
        <strain evidence="3">CGMCC 4.7304</strain>
    </source>
</reference>
<gene>
    <name evidence="2" type="ORF">ACFPCZ_09495</name>
</gene>
<evidence type="ECO:0000256" key="1">
    <source>
        <dbReference type="SAM" id="Phobius"/>
    </source>
</evidence>
<name>A0ABV9SLW5_9ACTN</name>
<feature type="transmembrane region" description="Helical" evidence="1">
    <location>
        <begin position="6"/>
        <end position="27"/>
    </location>
</feature>
<evidence type="ECO:0000313" key="2">
    <source>
        <dbReference type="EMBL" id="MFC4866866.1"/>
    </source>
</evidence>
<comment type="caution">
    <text evidence="2">The sequence shown here is derived from an EMBL/GenBank/DDBJ whole genome shotgun (WGS) entry which is preliminary data.</text>
</comment>
<dbReference type="RefSeq" id="WP_344143410.1">
    <property type="nucleotide sequence ID" value="NZ_BAAAQI010000007.1"/>
</dbReference>